<comment type="subcellular location">
    <subcellularLocation>
        <location evidence="1">Membrane</location>
        <topology evidence="1">Single-pass membrane protein</topology>
    </subcellularLocation>
</comment>
<dbReference type="InterPro" id="IPR001245">
    <property type="entry name" value="Ser-Thr/Tyr_kinase_cat_dom"/>
</dbReference>
<dbReference type="InterPro" id="IPR011009">
    <property type="entry name" value="Kinase-like_dom_sf"/>
</dbReference>
<feature type="domain" description="Protein kinase" evidence="27">
    <location>
        <begin position="935"/>
        <end position="1211"/>
    </location>
</feature>
<dbReference type="InterPro" id="IPR050122">
    <property type="entry name" value="RTK"/>
</dbReference>
<feature type="binding site" evidence="21 23">
    <location>
        <position position="969"/>
    </location>
    <ligand>
        <name>ATP</name>
        <dbReference type="ChEBI" id="CHEBI:30616"/>
    </ligand>
</feature>
<keyword evidence="22" id="KW-0460">Magnesium</keyword>
<evidence type="ECO:0000256" key="11">
    <source>
        <dbReference type="ARBA" id="ARBA00022889"/>
    </source>
</evidence>
<dbReference type="InterPro" id="IPR036179">
    <property type="entry name" value="Ig-like_dom_sf"/>
</dbReference>
<dbReference type="FunFam" id="1.10.510.10:FF:000554">
    <property type="entry name" value="Predicted protein"/>
    <property type="match status" value="1"/>
</dbReference>
<keyword evidence="4" id="KW-0808">Transferase</keyword>
<evidence type="ECO:0000256" key="23">
    <source>
        <dbReference type="PROSITE-ProRule" id="PRU10141"/>
    </source>
</evidence>
<evidence type="ECO:0000256" key="8">
    <source>
        <dbReference type="ARBA" id="ARBA00022741"/>
    </source>
</evidence>
<evidence type="ECO:0000259" key="28">
    <source>
        <dbReference type="PROSITE" id="PS50835"/>
    </source>
</evidence>
<dbReference type="GO" id="GO:0046872">
    <property type="term" value="F:metal ion binding"/>
    <property type="evidence" value="ECO:0007669"/>
    <property type="project" value="UniProtKB-KW"/>
</dbReference>
<proteinExistence type="inferred from homology"/>
<dbReference type="Pfam" id="PF00041">
    <property type="entry name" value="fn3"/>
    <property type="match status" value="3"/>
</dbReference>
<dbReference type="CDD" id="cd00063">
    <property type="entry name" value="FN3"/>
    <property type="match status" value="3"/>
</dbReference>
<keyword evidence="11" id="KW-0130">Cell adhesion</keyword>
<feature type="binding site" evidence="21">
    <location>
        <position position="1081"/>
    </location>
    <ligand>
        <name>ATP</name>
        <dbReference type="ChEBI" id="CHEBI:30616"/>
    </ligand>
</feature>
<dbReference type="AlphaFoldDB" id="A0AAU9XEN0"/>
<dbReference type="PANTHER" id="PTHR24416">
    <property type="entry name" value="TYROSINE-PROTEIN KINASE RECEPTOR"/>
    <property type="match status" value="1"/>
</dbReference>
<gene>
    <name evidence="30" type="ORF">PMEA_00022896</name>
</gene>
<feature type="transmembrane region" description="Helical" evidence="25">
    <location>
        <begin position="774"/>
        <end position="793"/>
    </location>
</feature>
<dbReference type="InterPro" id="IPR013783">
    <property type="entry name" value="Ig-like_fold"/>
</dbReference>
<feature type="domain" description="Ig-like" evidence="28">
    <location>
        <begin position="241"/>
        <end position="328"/>
    </location>
</feature>
<evidence type="ECO:0000256" key="16">
    <source>
        <dbReference type="ARBA" id="ARBA00023170"/>
    </source>
</evidence>
<dbReference type="GO" id="GO:0007169">
    <property type="term" value="P:cell surface receptor protein tyrosine kinase signaling pathway"/>
    <property type="evidence" value="ECO:0007669"/>
    <property type="project" value="TreeGrafter"/>
</dbReference>
<feature type="active site" description="Proton acceptor" evidence="20">
    <location>
        <position position="1077"/>
    </location>
</feature>
<keyword evidence="8 21" id="KW-0547">Nucleotide-binding</keyword>
<evidence type="ECO:0000259" key="29">
    <source>
        <dbReference type="PROSITE" id="PS50853"/>
    </source>
</evidence>
<comment type="catalytic activity">
    <reaction evidence="19">
        <text>L-tyrosyl-[protein] + ATP = O-phospho-L-tyrosyl-[protein] + ADP + H(+)</text>
        <dbReference type="Rhea" id="RHEA:10596"/>
        <dbReference type="Rhea" id="RHEA-COMP:10136"/>
        <dbReference type="Rhea" id="RHEA-COMP:20101"/>
        <dbReference type="ChEBI" id="CHEBI:15378"/>
        <dbReference type="ChEBI" id="CHEBI:30616"/>
        <dbReference type="ChEBI" id="CHEBI:46858"/>
        <dbReference type="ChEBI" id="CHEBI:61978"/>
        <dbReference type="ChEBI" id="CHEBI:456216"/>
        <dbReference type="EC" id="2.7.10.1"/>
    </reaction>
</comment>
<dbReference type="EMBL" id="CALNXJ010000041">
    <property type="protein sequence ID" value="CAH3146249.1"/>
    <property type="molecule type" value="Genomic_DNA"/>
</dbReference>
<dbReference type="Gene3D" id="2.60.40.10">
    <property type="entry name" value="Immunoglobulins"/>
    <property type="match status" value="6"/>
</dbReference>
<evidence type="ECO:0000256" key="21">
    <source>
        <dbReference type="PIRSR" id="PIRSR000615-2"/>
    </source>
</evidence>
<evidence type="ECO:0000256" key="1">
    <source>
        <dbReference type="ARBA" id="ARBA00004167"/>
    </source>
</evidence>
<evidence type="ECO:0000256" key="2">
    <source>
        <dbReference type="ARBA" id="ARBA00006692"/>
    </source>
</evidence>
<feature type="chain" id="PRO_5043437700" description="receptor protein-tyrosine kinase" evidence="26">
    <location>
        <begin position="25"/>
        <end position="1232"/>
    </location>
</feature>
<dbReference type="InterPro" id="IPR003599">
    <property type="entry name" value="Ig_sub"/>
</dbReference>
<dbReference type="Pfam" id="PF13927">
    <property type="entry name" value="Ig_3"/>
    <property type="match status" value="2"/>
</dbReference>
<dbReference type="Pfam" id="PF07714">
    <property type="entry name" value="PK_Tyr_Ser-Thr"/>
    <property type="match status" value="1"/>
</dbReference>
<keyword evidence="9" id="KW-0418">Kinase</keyword>
<name>A0AAU9XEN0_9CNID</name>
<keyword evidence="10 21" id="KW-0067">ATP-binding</keyword>
<dbReference type="EC" id="2.7.10.1" evidence="3"/>
<keyword evidence="15" id="KW-1015">Disulfide bond</keyword>
<feature type="compositionally biased region" description="Basic and acidic residues" evidence="24">
    <location>
        <begin position="890"/>
        <end position="912"/>
    </location>
</feature>
<evidence type="ECO:0000256" key="19">
    <source>
        <dbReference type="ARBA" id="ARBA00051243"/>
    </source>
</evidence>
<dbReference type="InterPro" id="IPR008266">
    <property type="entry name" value="Tyr_kinase_AS"/>
</dbReference>
<dbReference type="GO" id="GO:0007155">
    <property type="term" value="P:cell adhesion"/>
    <property type="evidence" value="ECO:0007669"/>
    <property type="project" value="UniProtKB-KW"/>
</dbReference>
<dbReference type="SMART" id="SM00409">
    <property type="entry name" value="IG"/>
    <property type="match status" value="3"/>
</dbReference>
<keyword evidence="17" id="KW-0325">Glycoprotein</keyword>
<dbReference type="PROSITE" id="PS50853">
    <property type="entry name" value="FN3"/>
    <property type="match status" value="3"/>
</dbReference>
<evidence type="ECO:0000256" key="22">
    <source>
        <dbReference type="PIRSR" id="PIRSR000615-3"/>
    </source>
</evidence>
<dbReference type="SUPFAM" id="SSF49265">
    <property type="entry name" value="Fibronectin type III"/>
    <property type="match status" value="2"/>
</dbReference>
<dbReference type="CDD" id="cd00096">
    <property type="entry name" value="Ig"/>
    <property type="match status" value="1"/>
</dbReference>
<evidence type="ECO:0000256" key="9">
    <source>
        <dbReference type="ARBA" id="ARBA00022777"/>
    </source>
</evidence>
<feature type="binding site" evidence="21">
    <location>
        <begin position="1017"/>
        <end position="1023"/>
    </location>
    <ligand>
        <name>ATP</name>
        <dbReference type="ChEBI" id="CHEBI:30616"/>
    </ligand>
</feature>
<dbReference type="SMART" id="SM00060">
    <property type="entry name" value="FN3"/>
    <property type="match status" value="3"/>
</dbReference>
<evidence type="ECO:0000256" key="5">
    <source>
        <dbReference type="ARBA" id="ARBA00022692"/>
    </source>
</evidence>
<dbReference type="FunFam" id="2.60.40.10:FF:000017">
    <property type="entry name" value="Down syndrome cell adhesion molecule b"/>
    <property type="match status" value="1"/>
</dbReference>
<evidence type="ECO:0000313" key="31">
    <source>
        <dbReference type="Proteomes" id="UP001159428"/>
    </source>
</evidence>
<evidence type="ECO:0000256" key="20">
    <source>
        <dbReference type="PIRSR" id="PIRSR000615-1"/>
    </source>
</evidence>
<dbReference type="SUPFAM" id="SSF56112">
    <property type="entry name" value="Protein kinase-like (PK-like)"/>
    <property type="match status" value="1"/>
</dbReference>
<dbReference type="Gene3D" id="1.10.510.10">
    <property type="entry name" value="Transferase(Phosphotransferase) domain 1"/>
    <property type="match status" value="1"/>
</dbReference>
<evidence type="ECO:0000313" key="30">
    <source>
        <dbReference type="EMBL" id="CAH3146249.1"/>
    </source>
</evidence>
<dbReference type="GO" id="GO:0005524">
    <property type="term" value="F:ATP binding"/>
    <property type="evidence" value="ECO:0007669"/>
    <property type="project" value="UniProtKB-UniRule"/>
</dbReference>
<dbReference type="InterPro" id="IPR036116">
    <property type="entry name" value="FN3_sf"/>
</dbReference>
<keyword evidence="18" id="KW-0393">Immunoglobulin domain</keyword>
<keyword evidence="22" id="KW-0479">Metal-binding</keyword>
<evidence type="ECO:0000256" key="24">
    <source>
        <dbReference type="SAM" id="MobiDB-lite"/>
    </source>
</evidence>
<dbReference type="PROSITE" id="PS00107">
    <property type="entry name" value="PROTEIN_KINASE_ATP"/>
    <property type="match status" value="1"/>
</dbReference>
<dbReference type="PIRSF" id="PIRSF000615">
    <property type="entry name" value="TyrPK_CSF1-R"/>
    <property type="match status" value="1"/>
</dbReference>
<dbReference type="InterPro" id="IPR007110">
    <property type="entry name" value="Ig-like_dom"/>
</dbReference>
<keyword evidence="31" id="KW-1185">Reference proteome</keyword>
<dbReference type="InterPro" id="IPR017441">
    <property type="entry name" value="Protein_kinase_ATP_BS"/>
</dbReference>
<evidence type="ECO:0000256" key="4">
    <source>
        <dbReference type="ARBA" id="ARBA00022679"/>
    </source>
</evidence>
<organism evidence="30 31">
    <name type="scientific">Pocillopora meandrina</name>
    <dbReference type="NCBI Taxonomy" id="46732"/>
    <lineage>
        <taxon>Eukaryota</taxon>
        <taxon>Metazoa</taxon>
        <taxon>Cnidaria</taxon>
        <taxon>Anthozoa</taxon>
        <taxon>Hexacorallia</taxon>
        <taxon>Scleractinia</taxon>
        <taxon>Astrocoeniina</taxon>
        <taxon>Pocilloporidae</taxon>
        <taxon>Pocillopora</taxon>
    </lineage>
</organism>
<feature type="domain" description="Fibronectin type-III" evidence="29">
    <location>
        <begin position="332"/>
        <end position="425"/>
    </location>
</feature>
<evidence type="ECO:0000256" key="26">
    <source>
        <dbReference type="SAM" id="SignalP"/>
    </source>
</evidence>
<keyword evidence="14" id="KW-0829">Tyrosine-protein kinase</keyword>
<feature type="region of interest" description="Disordered" evidence="24">
    <location>
        <begin position="843"/>
        <end position="912"/>
    </location>
</feature>
<feature type="binding site" evidence="21">
    <location>
        <begin position="942"/>
        <end position="949"/>
    </location>
    <ligand>
        <name>ATP</name>
        <dbReference type="ChEBI" id="CHEBI:30616"/>
    </ligand>
</feature>
<dbReference type="SMART" id="SM00408">
    <property type="entry name" value="IGc2"/>
    <property type="match status" value="2"/>
</dbReference>
<dbReference type="SMART" id="SM00219">
    <property type="entry name" value="TyrKc"/>
    <property type="match status" value="1"/>
</dbReference>
<keyword evidence="16" id="KW-0675">Receptor</keyword>
<feature type="binding site" evidence="22">
    <location>
        <position position="1095"/>
    </location>
    <ligand>
        <name>Mg(2+)</name>
        <dbReference type="ChEBI" id="CHEBI:18420"/>
    </ligand>
</feature>
<evidence type="ECO:0000256" key="25">
    <source>
        <dbReference type="SAM" id="Phobius"/>
    </source>
</evidence>
<evidence type="ECO:0000256" key="17">
    <source>
        <dbReference type="ARBA" id="ARBA00023180"/>
    </source>
</evidence>
<feature type="region of interest" description="Disordered" evidence="24">
    <location>
        <begin position="740"/>
        <end position="760"/>
    </location>
</feature>
<dbReference type="Gene3D" id="3.30.200.20">
    <property type="entry name" value="Phosphorylase Kinase, domain 1"/>
    <property type="match status" value="1"/>
</dbReference>
<evidence type="ECO:0000256" key="13">
    <source>
        <dbReference type="ARBA" id="ARBA00023136"/>
    </source>
</evidence>
<evidence type="ECO:0000256" key="3">
    <source>
        <dbReference type="ARBA" id="ARBA00011902"/>
    </source>
</evidence>
<evidence type="ECO:0000259" key="27">
    <source>
        <dbReference type="PROSITE" id="PS50011"/>
    </source>
</evidence>
<dbReference type="PROSITE" id="PS50835">
    <property type="entry name" value="IG_LIKE"/>
    <property type="match status" value="2"/>
</dbReference>
<feature type="signal peptide" evidence="26">
    <location>
        <begin position="1"/>
        <end position="24"/>
    </location>
</feature>
<dbReference type="Proteomes" id="UP001159428">
    <property type="component" value="Unassembled WGS sequence"/>
</dbReference>
<feature type="domain" description="Fibronectin type-III" evidence="29">
    <location>
        <begin position="615"/>
        <end position="715"/>
    </location>
</feature>
<evidence type="ECO:0000256" key="10">
    <source>
        <dbReference type="ARBA" id="ARBA00022840"/>
    </source>
</evidence>
<evidence type="ECO:0000256" key="7">
    <source>
        <dbReference type="ARBA" id="ARBA00022737"/>
    </source>
</evidence>
<dbReference type="PROSITE" id="PS50011">
    <property type="entry name" value="PROTEIN_KINASE_DOM"/>
    <property type="match status" value="1"/>
</dbReference>
<evidence type="ECO:0000256" key="12">
    <source>
        <dbReference type="ARBA" id="ARBA00022989"/>
    </source>
</evidence>
<keyword evidence="7" id="KW-0677">Repeat</keyword>
<evidence type="ECO:0000256" key="18">
    <source>
        <dbReference type="ARBA" id="ARBA00023319"/>
    </source>
</evidence>
<dbReference type="GO" id="GO:0043235">
    <property type="term" value="C:receptor complex"/>
    <property type="evidence" value="ECO:0007669"/>
    <property type="project" value="TreeGrafter"/>
</dbReference>
<keyword evidence="12 25" id="KW-1133">Transmembrane helix</keyword>
<evidence type="ECO:0000256" key="15">
    <source>
        <dbReference type="ARBA" id="ARBA00023157"/>
    </source>
</evidence>
<dbReference type="InterPro" id="IPR003598">
    <property type="entry name" value="Ig_sub2"/>
</dbReference>
<feature type="binding site" evidence="22">
    <location>
        <position position="1082"/>
    </location>
    <ligand>
        <name>Mg(2+)</name>
        <dbReference type="ChEBI" id="CHEBI:18420"/>
    </ligand>
</feature>
<accession>A0AAU9XEN0</accession>
<feature type="domain" description="Ig-like" evidence="28">
    <location>
        <begin position="154"/>
        <end position="237"/>
    </location>
</feature>
<feature type="compositionally biased region" description="Polar residues" evidence="24">
    <location>
        <begin position="740"/>
        <end position="750"/>
    </location>
</feature>
<dbReference type="InterPro" id="IPR003961">
    <property type="entry name" value="FN3_dom"/>
</dbReference>
<dbReference type="GO" id="GO:0004714">
    <property type="term" value="F:transmembrane receptor protein tyrosine kinase activity"/>
    <property type="evidence" value="ECO:0007669"/>
    <property type="project" value="UniProtKB-EC"/>
</dbReference>
<dbReference type="GO" id="GO:0005886">
    <property type="term" value="C:plasma membrane"/>
    <property type="evidence" value="ECO:0007669"/>
    <property type="project" value="TreeGrafter"/>
</dbReference>
<dbReference type="CDD" id="cd00192">
    <property type="entry name" value="PTKc"/>
    <property type="match status" value="1"/>
</dbReference>
<comment type="similarity">
    <text evidence="2">Belongs to the protein kinase superfamily. CAMK Ser/Thr protein kinase family.</text>
</comment>
<sequence>MMSLLVQLIPVLAFYLSLNLSCTAGPSFTKEPQSLLLASLGSNVTFRWDFTYGKMGYLKNSTWVIWGKVDKYRYFEDKFITVTPPRTWAANTQVSSSITSRLHWSGNFNQNGSVQLFTLRNVGKSDEIDYACKVIMDGTSKTSASVKLLIRVPPKIITKPNATVDVEDGERVNLECDATGDPPLSITWKNNGKVLKRGNTSTVLQIPNVQLKDAGTYTCNATNKVGSDFHRVKMRVIRYRPHINKTASTSPSIKSWLNHNTTLHCAFYANPAAKFAWIKNGRQILNGVHSTHDGSTLTLIPKTVGDFGLYTCNASNSKGPAWYNITVEQLYPPGPPVVHNISRNVLEFNVTWNKSIENGGSVILDFMITLLHANGSMVRRQNAIKETSFHLKHLRQNRTYIIILQARNIVGYGESKNITVTTLEADFSQCVQSVSQTDRQRGKQGCGRYKPLFQQVRVCIYRSVFLSESQMINQPLYRIVSRSVSRSVSPSSEHYSKPKRTTVIHYSSSTRITKLNKYLPSPPVIKAASSGALSLNISWYSPNEDNNIEVLDYRIKVLDGITKKSIKQYESIPTTSLIIKNLKKNSSYVVEIQGRNEVGYGKTAKISGTTLPQGPPDSPSISNLTVHGNNCSLQWTEPYNGKSPITMYTIHVWKIKVHLNGSLCWIKFKTCNTTKTLSLMLNLEWNQNYTVAVSAWNKYGKGSSSIKERCEIGRGLQVSVFSDRGNLMVLDTEATSLEGTRGASTMASTTESDKTMETSNTAVEGSPIKFDHLLLIWIAILALIVACLVFLLWKATQKSKILERELGNASSISTAEEPKELTVQNQYESIEILEVHYNAGYSSEESKNVEESAPVTHHYHVPGGPSEYNHLHETSGSPRSKKSKNGRNKQRQEIGEYSHLSRGESPVKERNRPHLPNVTFLVSPRRHWEISRDRIRIESTIGRGEFGLVKMGHALDVTNDGGWSVVAIKTLKDNASESHLKDLLSELKVMRELSPHKHVVQLLACITKSEPLCVITEFAPYGDLLGFLRKKRGFKDDYYNIQQLPNVRLTSRQLMTFAWQIADGMAHLSAAKIIHRDLAARNVLLGENLTCKVTDFGMARNIHERGMYQKSSEGRLPVKWTALEALEHGQYTTKSDVWSFGVLLFEIVTIGGRPYPGMDVVELVEKLRRGYRMEKPQHLDEKVYDLMLSCWNEDPEKRLTFSQLYRALKQLDGEIEDCINLTTYNGRVYENV</sequence>
<feature type="domain" description="Fibronectin type-III" evidence="29">
    <location>
        <begin position="519"/>
        <end position="614"/>
    </location>
</feature>
<dbReference type="SUPFAM" id="SSF48726">
    <property type="entry name" value="Immunoglobulin"/>
    <property type="match status" value="2"/>
</dbReference>
<protein>
    <recommendedName>
        <fullName evidence="3">receptor protein-tyrosine kinase</fullName>
        <ecNumber evidence="3">2.7.10.1</ecNumber>
    </recommendedName>
</protein>
<feature type="compositionally biased region" description="Basic residues" evidence="24">
    <location>
        <begin position="879"/>
        <end position="889"/>
    </location>
</feature>
<dbReference type="InterPro" id="IPR000719">
    <property type="entry name" value="Prot_kinase_dom"/>
</dbReference>
<keyword evidence="6 26" id="KW-0732">Signal</keyword>
<reference evidence="30 31" key="1">
    <citation type="submission" date="2022-05" db="EMBL/GenBank/DDBJ databases">
        <authorList>
            <consortium name="Genoscope - CEA"/>
            <person name="William W."/>
        </authorList>
    </citation>
    <scope>NUCLEOTIDE SEQUENCE [LARGE SCALE GENOMIC DNA]</scope>
</reference>
<dbReference type="PROSITE" id="PS00109">
    <property type="entry name" value="PROTEIN_KINASE_TYR"/>
    <property type="match status" value="1"/>
</dbReference>
<dbReference type="PRINTS" id="PR00109">
    <property type="entry name" value="TYRKINASE"/>
</dbReference>
<keyword evidence="5 25" id="KW-0812">Transmembrane</keyword>
<keyword evidence="13 25" id="KW-0472">Membrane</keyword>
<dbReference type="InterPro" id="IPR020635">
    <property type="entry name" value="Tyr_kinase_cat_dom"/>
</dbReference>
<evidence type="ECO:0000256" key="6">
    <source>
        <dbReference type="ARBA" id="ARBA00022729"/>
    </source>
</evidence>
<dbReference type="PANTHER" id="PTHR24416:SF617">
    <property type="entry name" value="RET ONCOGENE, ISOFORM A"/>
    <property type="match status" value="1"/>
</dbReference>
<evidence type="ECO:0000256" key="14">
    <source>
        <dbReference type="ARBA" id="ARBA00023137"/>
    </source>
</evidence>
<comment type="caution">
    <text evidence="30">The sequence shown here is derived from an EMBL/GenBank/DDBJ whole genome shotgun (WGS) entry which is preliminary data.</text>
</comment>